<keyword evidence="3" id="KW-1185">Reference proteome</keyword>
<sequence length="177" mass="20202">MTHHQTCSHQVSAPTPHGPPSSHRSSKTTSSNPAPSRTPPQPTSHSPAGSQCSSPPTTTTPQPQPRGSKGRYKQRPRQWWWCSWGRACGGFSCCLIRRLGRRCMWCRSLRWWICRGYWRGWWRGILRCRCRWGGRYCPPPPPPESFFCYSGGGGGGKWGNIMVEYYRMDGRLRGCCR</sequence>
<accession>A0A3N4KUM9</accession>
<feature type="compositionally biased region" description="Polar residues" evidence="1">
    <location>
        <begin position="1"/>
        <end position="13"/>
    </location>
</feature>
<reference evidence="2 3" key="1">
    <citation type="journal article" date="2018" name="Nat. Ecol. Evol.">
        <title>Pezizomycetes genomes reveal the molecular basis of ectomycorrhizal truffle lifestyle.</title>
        <authorList>
            <person name="Murat C."/>
            <person name="Payen T."/>
            <person name="Noel B."/>
            <person name="Kuo A."/>
            <person name="Morin E."/>
            <person name="Chen J."/>
            <person name="Kohler A."/>
            <person name="Krizsan K."/>
            <person name="Balestrini R."/>
            <person name="Da Silva C."/>
            <person name="Montanini B."/>
            <person name="Hainaut M."/>
            <person name="Levati E."/>
            <person name="Barry K.W."/>
            <person name="Belfiori B."/>
            <person name="Cichocki N."/>
            <person name="Clum A."/>
            <person name="Dockter R.B."/>
            <person name="Fauchery L."/>
            <person name="Guy J."/>
            <person name="Iotti M."/>
            <person name="Le Tacon F."/>
            <person name="Lindquist E.A."/>
            <person name="Lipzen A."/>
            <person name="Malagnac F."/>
            <person name="Mello A."/>
            <person name="Molinier V."/>
            <person name="Miyauchi S."/>
            <person name="Poulain J."/>
            <person name="Riccioni C."/>
            <person name="Rubini A."/>
            <person name="Sitrit Y."/>
            <person name="Splivallo R."/>
            <person name="Traeger S."/>
            <person name="Wang M."/>
            <person name="Zifcakova L."/>
            <person name="Wipf D."/>
            <person name="Zambonelli A."/>
            <person name="Paolocci F."/>
            <person name="Nowrousian M."/>
            <person name="Ottonello S."/>
            <person name="Baldrian P."/>
            <person name="Spatafora J.W."/>
            <person name="Henrissat B."/>
            <person name="Nagy L.G."/>
            <person name="Aury J.M."/>
            <person name="Wincker P."/>
            <person name="Grigoriev I.V."/>
            <person name="Bonfante P."/>
            <person name="Martin F.M."/>
        </authorList>
    </citation>
    <scope>NUCLEOTIDE SEQUENCE [LARGE SCALE GENOMIC DNA]</scope>
    <source>
        <strain evidence="2 3">CCBAS932</strain>
    </source>
</reference>
<evidence type="ECO:0000313" key="2">
    <source>
        <dbReference type="EMBL" id="RPB14284.1"/>
    </source>
</evidence>
<feature type="compositionally biased region" description="Low complexity" evidence="1">
    <location>
        <begin position="21"/>
        <end position="31"/>
    </location>
</feature>
<dbReference type="AlphaFoldDB" id="A0A3N4KUM9"/>
<gene>
    <name evidence="2" type="ORF">P167DRAFT_63922</name>
</gene>
<feature type="compositionally biased region" description="Polar residues" evidence="1">
    <location>
        <begin position="43"/>
        <end position="54"/>
    </location>
</feature>
<protein>
    <submittedName>
        <fullName evidence="2">Uncharacterized protein</fullName>
    </submittedName>
</protein>
<dbReference type="InParanoid" id="A0A3N4KUM9"/>
<name>A0A3N4KUM9_9PEZI</name>
<evidence type="ECO:0000313" key="3">
    <source>
        <dbReference type="Proteomes" id="UP000277580"/>
    </source>
</evidence>
<dbReference type="EMBL" id="ML119118">
    <property type="protein sequence ID" value="RPB14284.1"/>
    <property type="molecule type" value="Genomic_DNA"/>
</dbReference>
<feature type="region of interest" description="Disordered" evidence="1">
    <location>
        <begin position="1"/>
        <end position="72"/>
    </location>
</feature>
<proteinExistence type="predicted"/>
<dbReference type="Proteomes" id="UP000277580">
    <property type="component" value="Unassembled WGS sequence"/>
</dbReference>
<evidence type="ECO:0000256" key="1">
    <source>
        <dbReference type="SAM" id="MobiDB-lite"/>
    </source>
</evidence>
<organism evidence="2 3">
    <name type="scientific">Morchella conica CCBAS932</name>
    <dbReference type="NCBI Taxonomy" id="1392247"/>
    <lineage>
        <taxon>Eukaryota</taxon>
        <taxon>Fungi</taxon>
        <taxon>Dikarya</taxon>
        <taxon>Ascomycota</taxon>
        <taxon>Pezizomycotina</taxon>
        <taxon>Pezizomycetes</taxon>
        <taxon>Pezizales</taxon>
        <taxon>Morchellaceae</taxon>
        <taxon>Morchella</taxon>
    </lineage>
</organism>